<proteinExistence type="predicted"/>
<protein>
    <submittedName>
        <fullName evidence="2">Uncharacterized protein</fullName>
    </submittedName>
</protein>
<dbReference type="Proteomes" id="UP000749559">
    <property type="component" value="Unassembled WGS sequence"/>
</dbReference>
<dbReference type="SUPFAM" id="SSF103481">
    <property type="entry name" value="Multidrug resistance efflux transporter EmrE"/>
    <property type="match status" value="1"/>
</dbReference>
<organism evidence="2 3">
    <name type="scientific">Owenia fusiformis</name>
    <name type="common">Polychaete worm</name>
    <dbReference type="NCBI Taxonomy" id="6347"/>
    <lineage>
        <taxon>Eukaryota</taxon>
        <taxon>Metazoa</taxon>
        <taxon>Spiralia</taxon>
        <taxon>Lophotrochozoa</taxon>
        <taxon>Annelida</taxon>
        <taxon>Polychaeta</taxon>
        <taxon>Sedentaria</taxon>
        <taxon>Canalipalpata</taxon>
        <taxon>Sabellida</taxon>
        <taxon>Oweniida</taxon>
        <taxon>Oweniidae</taxon>
        <taxon>Owenia</taxon>
    </lineage>
</organism>
<dbReference type="AlphaFoldDB" id="A0A8S4P145"/>
<keyword evidence="1" id="KW-1133">Transmembrane helix</keyword>
<feature type="non-terminal residue" evidence="2">
    <location>
        <position position="1"/>
    </location>
</feature>
<feature type="transmembrane region" description="Helical" evidence="1">
    <location>
        <begin position="15"/>
        <end position="34"/>
    </location>
</feature>
<evidence type="ECO:0000256" key="1">
    <source>
        <dbReference type="SAM" id="Phobius"/>
    </source>
</evidence>
<sequence length="254" mass="28995">ALCIQELRDRDIGNFQLIFLRIIPHFFIASFWLIKTQRKTNKSENVIIKNNVFSLINSAMFTSCKVMTVMGLRTMAGMGSIYGILSSGRLILVVFLARIFLKASLNCIKLFAVLLSTAGIVFVTQPDLFFHNVKFSVLLRPLWEDNMDTNNDTTTNDTTSSTIDTTITLERIPQIWQGYVITLINAVNESIMTISTRALIKKTTSAPEMFFNMSVVVIFITGIGTCFEGFKTPDNIHDVLQCMYRWFHNRKHWL</sequence>
<evidence type="ECO:0000313" key="3">
    <source>
        <dbReference type="Proteomes" id="UP000749559"/>
    </source>
</evidence>
<name>A0A8S4P145_OWEFU</name>
<keyword evidence="1" id="KW-0472">Membrane</keyword>
<keyword evidence="1" id="KW-0812">Transmembrane</keyword>
<evidence type="ECO:0000313" key="2">
    <source>
        <dbReference type="EMBL" id="CAH1786272.1"/>
    </source>
</evidence>
<keyword evidence="3" id="KW-1185">Reference proteome</keyword>
<dbReference type="InterPro" id="IPR037185">
    <property type="entry name" value="EmrE-like"/>
</dbReference>
<comment type="caution">
    <text evidence="2">The sequence shown here is derived from an EMBL/GenBank/DDBJ whole genome shotgun (WGS) entry which is preliminary data.</text>
</comment>
<gene>
    <name evidence="2" type="ORF">OFUS_LOCUS12198</name>
</gene>
<reference evidence="2" key="1">
    <citation type="submission" date="2022-03" db="EMBL/GenBank/DDBJ databases">
        <authorList>
            <person name="Martin C."/>
        </authorList>
    </citation>
    <scope>NUCLEOTIDE SEQUENCE</scope>
</reference>
<accession>A0A8S4P145</accession>
<dbReference type="EMBL" id="CAIIXF020000006">
    <property type="protein sequence ID" value="CAH1786272.1"/>
    <property type="molecule type" value="Genomic_DNA"/>
</dbReference>
<feature type="transmembrane region" description="Helical" evidence="1">
    <location>
        <begin position="55"/>
        <end position="75"/>
    </location>
</feature>
<feature type="transmembrane region" description="Helical" evidence="1">
    <location>
        <begin position="108"/>
        <end position="125"/>
    </location>
</feature>
<feature type="transmembrane region" description="Helical" evidence="1">
    <location>
        <begin position="81"/>
        <end position="101"/>
    </location>
</feature>